<proteinExistence type="predicted"/>
<keyword evidence="2" id="KW-0238">DNA-binding</keyword>
<organism evidence="2 3">
    <name type="scientific">Kribbella turkmenica</name>
    <dbReference type="NCBI Taxonomy" id="2530375"/>
    <lineage>
        <taxon>Bacteria</taxon>
        <taxon>Bacillati</taxon>
        <taxon>Actinomycetota</taxon>
        <taxon>Actinomycetes</taxon>
        <taxon>Propionibacteriales</taxon>
        <taxon>Kribbellaceae</taxon>
        <taxon>Kribbella</taxon>
    </lineage>
</organism>
<evidence type="ECO:0000313" key="2">
    <source>
        <dbReference type="EMBL" id="TDD13083.1"/>
    </source>
</evidence>
<sequence>MKGQASVPHLIPVPDDESTATVHDFRALVYTVPEVARLLAVSRNTAYLMVRTGQIPARRLGTRWVVPRRAFHTWLDATPIPDDSATLATASNWS</sequence>
<dbReference type="GO" id="GO:0003677">
    <property type="term" value="F:DNA binding"/>
    <property type="evidence" value="ECO:0007669"/>
    <property type="project" value="UniProtKB-KW"/>
</dbReference>
<name>A0A4R4WA73_9ACTN</name>
<dbReference type="InterPro" id="IPR009061">
    <property type="entry name" value="DNA-bd_dom_put_sf"/>
</dbReference>
<dbReference type="SUPFAM" id="SSF46955">
    <property type="entry name" value="Putative DNA-binding domain"/>
    <property type="match status" value="1"/>
</dbReference>
<comment type="caution">
    <text evidence="2">The sequence shown here is derived from an EMBL/GenBank/DDBJ whole genome shotgun (WGS) entry which is preliminary data.</text>
</comment>
<reference evidence="2 3" key="1">
    <citation type="submission" date="2019-02" db="EMBL/GenBank/DDBJ databases">
        <title>Draft genome sequences of novel Actinobacteria.</title>
        <authorList>
            <person name="Sahin N."/>
            <person name="Ay H."/>
            <person name="Saygin H."/>
        </authorList>
    </citation>
    <scope>NUCLEOTIDE SEQUENCE [LARGE SCALE GENOMIC DNA]</scope>
    <source>
        <strain evidence="2 3">16K104</strain>
    </source>
</reference>
<dbReference type="OrthoDB" id="3539682at2"/>
<accession>A0A4R4WA73</accession>
<evidence type="ECO:0000313" key="3">
    <source>
        <dbReference type="Proteomes" id="UP000295172"/>
    </source>
</evidence>
<gene>
    <name evidence="2" type="ORF">E1218_34995</name>
</gene>
<evidence type="ECO:0000259" key="1">
    <source>
        <dbReference type="Pfam" id="PF12728"/>
    </source>
</evidence>
<dbReference type="InterPro" id="IPR010093">
    <property type="entry name" value="SinI_DNA-bd"/>
</dbReference>
<dbReference type="RefSeq" id="WP_132327326.1">
    <property type="nucleotide sequence ID" value="NZ_SMKR01000285.1"/>
</dbReference>
<dbReference type="NCBIfam" id="TIGR01764">
    <property type="entry name" value="excise"/>
    <property type="match status" value="1"/>
</dbReference>
<dbReference type="InterPro" id="IPR041657">
    <property type="entry name" value="HTH_17"/>
</dbReference>
<dbReference type="Proteomes" id="UP000295172">
    <property type="component" value="Unassembled WGS sequence"/>
</dbReference>
<keyword evidence="3" id="KW-1185">Reference proteome</keyword>
<feature type="domain" description="Helix-turn-helix" evidence="1">
    <location>
        <begin position="29"/>
        <end position="77"/>
    </location>
</feature>
<protein>
    <submittedName>
        <fullName evidence="2">DNA-binding protein</fullName>
    </submittedName>
</protein>
<dbReference type="EMBL" id="SMKR01000285">
    <property type="protein sequence ID" value="TDD13083.1"/>
    <property type="molecule type" value="Genomic_DNA"/>
</dbReference>
<dbReference type="Pfam" id="PF12728">
    <property type="entry name" value="HTH_17"/>
    <property type="match status" value="1"/>
</dbReference>
<dbReference type="AlphaFoldDB" id="A0A4R4WA73"/>